<evidence type="ECO:0000313" key="12">
    <source>
        <dbReference type="EMBL" id="SVP91810.1"/>
    </source>
</evidence>
<keyword evidence="10" id="KW-0539">Nucleus</keyword>
<evidence type="ECO:0000256" key="8">
    <source>
        <dbReference type="ARBA" id="ARBA00023015"/>
    </source>
</evidence>
<accession>A0A3B0MQT1</accession>
<keyword evidence="9" id="KW-0804">Transcription</keyword>
<dbReference type="Gene3D" id="1.10.287.10">
    <property type="entry name" value="S15/NS1, RNA-binding"/>
    <property type="match status" value="1"/>
</dbReference>
<evidence type="ECO:0000259" key="11">
    <source>
        <dbReference type="SMART" id="SM01246"/>
    </source>
</evidence>
<feature type="domain" description="Josephin" evidence="11">
    <location>
        <begin position="13"/>
        <end position="163"/>
    </location>
</feature>
<evidence type="ECO:0000256" key="6">
    <source>
        <dbReference type="ARBA" id="ARBA00022801"/>
    </source>
</evidence>
<dbReference type="VEuPathDB" id="PiroplasmaDB:TA12030"/>
<evidence type="ECO:0000256" key="1">
    <source>
        <dbReference type="ARBA" id="ARBA00000707"/>
    </source>
</evidence>
<evidence type="ECO:0000256" key="5">
    <source>
        <dbReference type="ARBA" id="ARBA00022786"/>
    </source>
</evidence>
<evidence type="ECO:0000256" key="4">
    <source>
        <dbReference type="ARBA" id="ARBA00022670"/>
    </source>
</evidence>
<dbReference type="Gene3D" id="3.90.70.40">
    <property type="match status" value="1"/>
</dbReference>
<keyword evidence="4" id="KW-0645">Protease</keyword>
<protein>
    <recommendedName>
        <fullName evidence="3">ubiquitinyl hydrolase 1</fullName>
        <ecNumber evidence="3">3.4.19.12</ecNumber>
    </recommendedName>
</protein>
<comment type="catalytic activity">
    <reaction evidence="1">
        <text>Thiol-dependent hydrolysis of ester, thioester, amide, peptide and isopeptide bonds formed by the C-terminal Gly of ubiquitin (a 76-residue protein attached to proteins as an intracellular targeting signal).</text>
        <dbReference type="EC" id="3.4.19.12"/>
    </reaction>
</comment>
<dbReference type="InterPro" id="IPR033865">
    <property type="entry name" value="Ataxin-3"/>
</dbReference>
<dbReference type="PANTHER" id="PTHR14159:SF0">
    <property type="entry name" value="ATAXIN-3-RELATED"/>
    <property type="match status" value="1"/>
</dbReference>
<reference evidence="13" key="1">
    <citation type="submission" date="2018-07" db="EMBL/GenBank/DDBJ databases">
        <authorList>
            <person name="Quirk P.G."/>
            <person name="Krulwich T.A."/>
        </authorList>
    </citation>
    <scope>NUCLEOTIDE SEQUENCE</scope>
    <source>
        <strain evidence="13">Anand</strain>
    </source>
</reference>
<evidence type="ECO:0000256" key="9">
    <source>
        <dbReference type="ARBA" id="ARBA00023163"/>
    </source>
</evidence>
<comment type="subcellular location">
    <subcellularLocation>
        <location evidence="2">Nucleus</location>
    </subcellularLocation>
</comment>
<evidence type="ECO:0000256" key="7">
    <source>
        <dbReference type="ARBA" id="ARBA00022807"/>
    </source>
</evidence>
<dbReference type="EC" id="3.4.19.12" evidence="3"/>
<keyword evidence="6" id="KW-0378">Hydrolase</keyword>
<keyword evidence="7" id="KW-0788">Thiol protease</keyword>
<gene>
    <name evidence="12" type="ORF">TAT_000194300</name>
    <name evidence="13" type="ORF">TAV_000194600</name>
</gene>
<dbReference type="InterPro" id="IPR006155">
    <property type="entry name" value="Josephin"/>
</dbReference>
<organism evidence="13">
    <name type="scientific">Theileria annulata</name>
    <dbReference type="NCBI Taxonomy" id="5874"/>
    <lineage>
        <taxon>Eukaryota</taxon>
        <taxon>Sar</taxon>
        <taxon>Alveolata</taxon>
        <taxon>Apicomplexa</taxon>
        <taxon>Aconoidasida</taxon>
        <taxon>Piroplasmida</taxon>
        <taxon>Theileriidae</taxon>
        <taxon>Theileria</taxon>
    </lineage>
</organism>
<dbReference type="GO" id="GO:0016579">
    <property type="term" value="P:protein deubiquitination"/>
    <property type="evidence" value="ECO:0007669"/>
    <property type="project" value="InterPro"/>
</dbReference>
<evidence type="ECO:0000256" key="3">
    <source>
        <dbReference type="ARBA" id="ARBA00012759"/>
    </source>
</evidence>
<dbReference type="EMBL" id="UIVS01000002">
    <property type="protein sequence ID" value="SVP92075.1"/>
    <property type="molecule type" value="Genomic_DNA"/>
</dbReference>
<dbReference type="PANTHER" id="PTHR14159">
    <property type="entry name" value="ATAXIN-3-RELATED"/>
    <property type="match status" value="1"/>
</dbReference>
<keyword evidence="8" id="KW-0805">Transcription regulation</keyword>
<name>A0A3B0MQT1_THEAN</name>
<evidence type="ECO:0000256" key="2">
    <source>
        <dbReference type="ARBA" id="ARBA00004123"/>
    </source>
</evidence>
<dbReference type="GO" id="GO:0004843">
    <property type="term" value="F:cysteine-type deubiquitinase activity"/>
    <property type="evidence" value="ECO:0007669"/>
    <property type="project" value="UniProtKB-EC"/>
</dbReference>
<proteinExistence type="predicted"/>
<dbReference type="EMBL" id="UIVT01000002">
    <property type="protein sequence ID" value="SVP91810.1"/>
    <property type="molecule type" value="Genomic_DNA"/>
</dbReference>
<dbReference type="GO" id="GO:0006508">
    <property type="term" value="P:proteolysis"/>
    <property type="evidence" value="ECO:0007669"/>
    <property type="project" value="UniProtKB-KW"/>
</dbReference>
<evidence type="ECO:0000256" key="10">
    <source>
        <dbReference type="ARBA" id="ARBA00023242"/>
    </source>
</evidence>
<evidence type="ECO:0000313" key="13">
    <source>
        <dbReference type="EMBL" id="SVP92075.1"/>
    </source>
</evidence>
<dbReference type="GO" id="GO:0005634">
    <property type="term" value="C:nucleus"/>
    <property type="evidence" value="ECO:0007669"/>
    <property type="project" value="UniProtKB-SubCell"/>
</dbReference>
<sequence length="174" mass="20112">MDSHVYWELQPLGESTCGLHALNCIFQGPEFRLADLQSLSMECSKLERDFLAQAGLSEVECEQMALNETTSNFDFMVLEKALEKKEFVCTRLHVDSITEGLLDHKHAFLLNLNSHWVSARNIDDKWLLFDSKKEKPTELVLLDFLKEKLQGKQTAFLFLIRTKIFWDLTKSSNP</sequence>
<dbReference type="SMART" id="SM01246">
    <property type="entry name" value="Josephin"/>
    <property type="match status" value="1"/>
</dbReference>
<dbReference type="Pfam" id="PF02099">
    <property type="entry name" value="Josephin"/>
    <property type="match status" value="1"/>
</dbReference>
<keyword evidence="5" id="KW-0833">Ubl conjugation pathway</keyword>
<dbReference type="AlphaFoldDB" id="A0A3B0MQT1"/>